<organism evidence="2 3">
    <name type="scientific">Aromatoleum aromaticum (strain DSM 19018 / LMG 30748 / EbN1)</name>
    <name type="common">Azoarcus sp. (strain EbN1)</name>
    <dbReference type="NCBI Taxonomy" id="76114"/>
    <lineage>
        <taxon>Bacteria</taxon>
        <taxon>Pseudomonadati</taxon>
        <taxon>Pseudomonadota</taxon>
        <taxon>Betaproteobacteria</taxon>
        <taxon>Rhodocyclales</taxon>
        <taxon>Rhodocyclaceae</taxon>
        <taxon>Aromatoleum</taxon>
    </lineage>
</organism>
<evidence type="ECO:0000256" key="1">
    <source>
        <dbReference type="SAM" id="Phobius"/>
    </source>
</evidence>
<reference evidence="2 3" key="1">
    <citation type="journal article" date="2005" name="Arch. Microbiol.">
        <title>The genome sequence of an anaerobic aromatic-degrading denitrifying bacterium, strain EbN1.</title>
        <authorList>
            <person name="Rabus R."/>
            <person name="Kube M."/>
            <person name="Heider J."/>
            <person name="Beck A."/>
            <person name="Heitmann K."/>
            <person name="Widdel F."/>
            <person name="Reinhardt R."/>
        </authorList>
    </citation>
    <scope>NUCLEOTIDE SEQUENCE [LARGE SCALE GENOMIC DNA]</scope>
    <source>
        <strain evidence="2 3">EbN1</strain>
    </source>
</reference>
<feature type="transmembrane region" description="Helical" evidence="1">
    <location>
        <begin position="38"/>
        <end position="58"/>
    </location>
</feature>
<dbReference type="Proteomes" id="UP000006552">
    <property type="component" value="Chromosome"/>
</dbReference>
<evidence type="ECO:0000313" key="3">
    <source>
        <dbReference type="Proteomes" id="UP000006552"/>
    </source>
</evidence>
<keyword evidence="3" id="KW-1185">Reference proteome</keyword>
<feature type="transmembrane region" description="Helical" evidence="1">
    <location>
        <begin position="347"/>
        <end position="367"/>
    </location>
</feature>
<protein>
    <submittedName>
        <fullName evidence="2">Uncharacterized protein</fullName>
    </submittedName>
</protein>
<name>Q5P6V7_AROAE</name>
<feature type="transmembrane region" description="Helical" evidence="1">
    <location>
        <begin position="231"/>
        <end position="249"/>
    </location>
</feature>
<dbReference type="STRING" id="76114.ebA1515"/>
<keyword evidence="1" id="KW-0812">Transmembrane</keyword>
<evidence type="ECO:0000313" key="2">
    <source>
        <dbReference type="EMBL" id="CAI06954.1"/>
    </source>
</evidence>
<accession>Q5P6V7</accession>
<dbReference type="HOGENOM" id="CLU_646626_0_0_4"/>
<dbReference type="KEGG" id="eba:ebA1515"/>
<sequence>MKDYLRLRPDLVLVVMACLLFAVEPVQGYLFGGDLSKSGTNLIAIAFVFAMTAISFVAPNYQRNLLNTSNVFIVVVSLHTLTYIVISGSLNGAVRYDIFALLRSIVLGYLLYNFCRAIPHENREPTLKRIALIVWWTVCITILAGNLSGKGLYTYAEHSSGYKFFYPSLNELSFVFFSSFLVLLATHQNNTRKAIYTLLTLLTFLVIGNKSFIALFSISLTAYFFLNRGTIARITILLILCAILIALASTNIAETLIDKSFALIIYILTEHSSGSSKLLVKLSYLNPFSALVSERDTLLSIAADIYRTNYGLFETVFGLGYSTYGSIYGIARGSGTFSYSEMDPVDIFMSYGILGLLITFAIAISVYSEHNEISNRFYMLRRILVILFFSTGALTGHLYLMGFPAFFFACYAGLCASPYRNLAP</sequence>
<dbReference type="EMBL" id="CR555306">
    <property type="protein sequence ID" value="CAI06954.1"/>
    <property type="molecule type" value="Genomic_DNA"/>
</dbReference>
<dbReference type="AlphaFoldDB" id="Q5P6V7"/>
<feature type="transmembrane region" description="Helical" evidence="1">
    <location>
        <begin position="65"/>
        <end position="86"/>
    </location>
</feature>
<keyword evidence="1" id="KW-0472">Membrane</keyword>
<keyword evidence="1" id="KW-1133">Transmembrane helix</keyword>
<feature type="transmembrane region" description="Helical" evidence="1">
    <location>
        <begin position="127"/>
        <end position="144"/>
    </location>
</feature>
<dbReference type="OrthoDB" id="9898684at2"/>
<feature type="transmembrane region" description="Helical" evidence="1">
    <location>
        <begin position="379"/>
        <end position="399"/>
    </location>
</feature>
<proteinExistence type="predicted"/>
<feature type="transmembrane region" description="Helical" evidence="1">
    <location>
        <begin position="98"/>
        <end position="115"/>
    </location>
</feature>
<feature type="transmembrane region" description="Helical" evidence="1">
    <location>
        <begin position="164"/>
        <end position="186"/>
    </location>
</feature>
<dbReference type="RefSeq" id="WP_011236680.1">
    <property type="nucleotide sequence ID" value="NC_006513.1"/>
</dbReference>
<feature type="transmembrane region" description="Helical" evidence="1">
    <location>
        <begin position="198"/>
        <end position="225"/>
    </location>
</feature>
<gene>
    <name evidence="2" type="ORF">ebA1515</name>
</gene>